<organism evidence="2 3">
    <name type="scientific">Rotaria sordida</name>
    <dbReference type="NCBI Taxonomy" id="392033"/>
    <lineage>
        <taxon>Eukaryota</taxon>
        <taxon>Metazoa</taxon>
        <taxon>Spiralia</taxon>
        <taxon>Gnathifera</taxon>
        <taxon>Rotifera</taxon>
        <taxon>Eurotatoria</taxon>
        <taxon>Bdelloidea</taxon>
        <taxon>Philodinida</taxon>
        <taxon>Philodinidae</taxon>
        <taxon>Rotaria</taxon>
    </lineage>
</organism>
<name>A0A813W337_9BILA</name>
<evidence type="ECO:0000256" key="1">
    <source>
        <dbReference type="SAM" id="Phobius"/>
    </source>
</evidence>
<dbReference type="EMBL" id="CAJNOT010000124">
    <property type="protein sequence ID" value="CAF0851992.1"/>
    <property type="molecule type" value="Genomic_DNA"/>
</dbReference>
<dbReference type="Proteomes" id="UP000663864">
    <property type="component" value="Unassembled WGS sequence"/>
</dbReference>
<protein>
    <submittedName>
        <fullName evidence="2">Uncharacterized protein</fullName>
    </submittedName>
</protein>
<dbReference type="AlphaFoldDB" id="A0A813W337"/>
<feature type="transmembrane region" description="Helical" evidence="1">
    <location>
        <begin position="39"/>
        <end position="59"/>
    </location>
</feature>
<reference evidence="2" key="1">
    <citation type="submission" date="2021-02" db="EMBL/GenBank/DDBJ databases">
        <authorList>
            <person name="Nowell W R."/>
        </authorList>
    </citation>
    <scope>NUCLEOTIDE SEQUENCE</scope>
</reference>
<keyword evidence="1" id="KW-0472">Membrane</keyword>
<feature type="transmembrane region" description="Helical" evidence="1">
    <location>
        <begin position="136"/>
        <end position="166"/>
    </location>
</feature>
<proteinExistence type="predicted"/>
<feature type="transmembrane region" description="Helical" evidence="1">
    <location>
        <begin position="104"/>
        <end position="130"/>
    </location>
</feature>
<feature type="transmembrane region" description="Helical" evidence="1">
    <location>
        <begin position="79"/>
        <end position="97"/>
    </location>
</feature>
<keyword evidence="1" id="KW-1133">Transmembrane helix</keyword>
<keyword evidence="1" id="KW-0812">Transmembrane</keyword>
<gene>
    <name evidence="2" type="ORF">ZHD862_LOCUS4923</name>
</gene>
<comment type="caution">
    <text evidence="2">The sequence shown here is derived from an EMBL/GenBank/DDBJ whole genome shotgun (WGS) entry which is preliminary data.</text>
</comment>
<accession>A0A813W337</accession>
<sequence>MEMYNKELADNAAMLRGKNVPIEPPSLEQNPKVNRVRKLLFFFIGIDLVFSLVNFLFVIHSYAASESLESQSPNSSSQLVLIIASLIYYGFGLLVTYRYYQTGLLIFSLLGLAVFFWTSTVIVIVLIRIVHTANHIGFVAAGIIVAIIFVTISFLGSILQIFIILYSSKLYTLLKSNKRLTIEQI</sequence>
<evidence type="ECO:0000313" key="3">
    <source>
        <dbReference type="Proteomes" id="UP000663864"/>
    </source>
</evidence>
<evidence type="ECO:0000313" key="2">
    <source>
        <dbReference type="EMBL" id="CAF0851992.1"/>
    </source>
</evidence>